<name>A0A5K8A4V9_9BACT</name>
<protein>
    <submittedName>
        <fullName evidence="1">Uncharacterized protein</fullName>
    </submittedName>
</protein>
<reference evidence="1 5" key="1">
    <citation type="submission" date="2019-11" db="EMBL/GenBank/DDBJ databases">
        <title>Comparative genomics of hydrocarbon-degrading Desulfosarcina strains.</title>
        <authorList>
            <person name="Watanabe M."/>
            <person name="Kojima H."/>
            <person name="Fukui M."/>
        </authorList>
    </citation>
    <scope>NUCLEOTIDE SEQUENCE [LARGE SCALE GENOMIC DNA]</scope>
    <source>
        <strain evidence="5">oXyS1</strain>
        <strain evidence="1">OXyS1</strain>
    </source>
</reference>
<accession>A0A5K8A4V9</accession>
<keyword evidence="5" id="KW-1185">Reference proteome</keyword>
<dbReference type="AlphaFoldDB" id="A0A5K8A4V9"/>
<evidence type="ECO:0000313" key="2">
    <source>
        <dbReference type="EMBL" id="BBO87940.1"/>
    </source>
</evidence>
<evidence type="ECO:0000313" key="1">
    <source>
        <dbReference type="EMBL" id="BBO87613.1"/>
    </source>
</evidence>
<dbReference type="EMBL" id="AP021879">
    <property type="protein sequence ID" value="BBO87613.1"/>
    <property type="molecule type" value="Genomic_DNA"/>
</dbReference>
<gene>
    <name evidence="1" type="ORF">DSCOOX_07930</name>
    <name evidence="2" type="ORF">DSCOOX_11200</name>
    <name evidence="3" type="ORF">DSCOOX_11650</name>
    <name evidence="4" type="ORF">DSCOOX_63760</name>
</gene>
<evidence type="ECO:0000313" key="5">
    <source>
        <dbReference type="Proteomes" id="UP000422108"/>
    </source>
</evidence>
<dbReference type="Proteomes" id="UP000422108">
    <property type="component" value="Chromosome"/>
</dbReference>
<dbReference type="EMBL" id="AP021879">
    <property type="protein sequence ID" value="BBO87940.1"/>
    <property type="molecule type" value="Genomic_DNA"/>
</dbReference>
<dbReference type="EMBL" id="AP021879">
    <property type="protein sequence ID" value="BBO87985.1"/>
    <property type="molecule type" value="Genomic_DNA"/>
</dbReference>
<proteinExistence type="predicted"/>
<dbReference type="EMBL" id="AP021879">
    <property type="protein sequence ID" value="BBO93196.1"/>
    <property type="molecule type" value="Genomic_DNA"/>
</dbReference>
<sequence>MAPCSHIFKIDVFSRRAANAGFKAKAERIAPTDDETVEFSEVWRVFGRDQRTDKFKLFAGFKTFPAPLAAVTIRVDPNRLTMQ</sequence>
<organism evidence="1 5">
    <name type="scientific">Desulfosarcina ovata subsp. ovata</name>
    <dbReference type="NCBI Taxonomy" id="2752305"/>
    <lineage>
        <taxon>Bacteria</taxon>
        <taxon>Pseudomonadati</taxon>
        <taxon>Thermodesulfobacteriota</taxon>
        <taxon>Desulfobacteria</taxon>
        <taxon>Desulfobacterales</taxon>
        <taxon>Desulfosarcinaceae</taxon>
        <taxon>Desulfosarcina</taxon>
    </lineage>
</organism>
<evidence type="ECO:0000313" key="3">
    <source>
        <dbReference type="EMBL" id="BBO87985.1"/>
    </source>
</evidence>
<evidence type="ECO:0000313" key="4">
    <source>
        <dbReference type="EMBL" id="BBO93196.1"/>
    </source>
</evidence>